<dbReference type="InParanoid" id="D7G770"/>
<dbReference type="SMART" id="SM00116">
    <property type="entry name" value="CBS"/>
    <property type="match status" value="2"/>
</dbReference>
<name>D7G770_ECTSI</name>
<dbReference type="Pfam" id="PF00571">
    <property type="entry name" value="CBS"/>
    <property type="match status" value="2"/>
</dbReference>
<dbReference type="AlphaFoldDB" id="D7G770"/>
<dbReference type="CDD" id="cd04623">
    <property type="entry name" value="CBS_pair_bac_euk"/>
    <property type="match status" value="1"/>
</dbReference>
<feature type="domain" description="CBS" evidence="3">
    <location>
        <begin position="134"/>
        <end position="191"/>
    </location>
</feature>
<evidence type="ECO:0000313" key="4">
    <source>
        <dbReference type="EMBL" id="CBJ25763.1"/>
    </source>
</evidence>
<protein>
    <recommendedName>
        <fullName evidence="3">CBS domain-containing protein</fullName>
    </recommendedName>
</protein>
<keyword evidence="1 2" id="KW-0129">CBS domain</keyword>
<dbReference type="STRING" id="2880.D7G770"/>
<dbReference type="Proteomes" id="UP000002630">
    <property type="component" value="Linkage Group LG02"/>
</dbReference>
<evidence type="ECO:0000313" key="5">
    <source>
        <dbReference type="Proteomes" id="UP000002630"/>
    </source>
</evidence>
<dbReference type="PANTHER" id="PTHR43080:SF2">
    <property type="entry name" value="CBS DOMAIN-CONTAINING PROTEIN"/>
    <property type="match status" value="1"/>
</dbReference>
<dbReference type="eggNOG" id="ENOG502QQ7J">
    <property type="taxonomic scope" value="Eukaryota"/>
</dbReference>
<dbReference type="PANTHER" id="PTHR43080">
    <property type="entry name" value="CBS DOMAIN-CONTAINING PROTEIN CBSX3, MITOCHONDRIAL"/>
    <property type="match status" value="1"/>
</dbReference>
<feature type="domain" description="CBS" evidence="3">
    <location>
        <begin position="66"/>
        <end position="123"/>
    </location>
</feature>
<proteinExistence type="predicted"/>
<dbReference type="EMBL" id="FN649035">
    <property type="protein sequence ID" value="CBJ25763.1"/>
    <property type="molecule type" value="Genomic_DNA"/>
</dbReference>
<sequence length="210" mass="22676">MLASTGRRALRASVAAAVKPRTCPAPCAAAAPLSSMSDPKPRNYGEVATTVENRSSAKDALQKSCYFKIDFGISEEATVYEAVQRFAAYNIGALAVTNDDKKVIGIVSERDYVSKVALLGKASKSTPVKEIATMGANLVIASKSDTMQDCMAKMVARDIRHLPVVDEEKGQVVGMLSVKDLLKEVTREKEEILTKVTDFKLGRGGFFEHT</sequence>
<accession>D7G770</accession>
<organism evidence="4 5">
    <name type="scientific">Ectocarpus siliculosus</name>
    <name type="common">Brown alga</name>
    <name type="synonym">Conferva siliculosa</name>
    <dbReference type="NCBI Taxonomy" id="2880"/>
    <lineage>
        <taxon>Eukaryota</taxon>
        <taxon>Sar</taxon>
        <taxon>Stramenopiles</taxon>
        <taxon>Ochrophyta</taxon>
        <taxon>PX clade</taxon>
        <taxon>Phaeophyceae</taxon>
        <taxon>Ectocarpales</taxon>
        <taxon>Ectocarpaceae</taxon>
        <taxon>Ectocarpus</taxon>
    </lineage>
</organism>
<dbReference type="InterPro" id="IPR000644">
    <property type="entry name" value="CBS_dom"/>
</dbReference>
<dbReference type="SUPFAM" id="SSF54631">
    <property type="entry name" value="CBS-domain pair"/>
    <property type="match status" value="1"/>
</dbReference>
<dbReference type="OrthoDB" id="418595at2759"/>
<dbReference type="InterPro" id="IPR051257">
    <property type="entry name" value="Diverse_CBS-Domain"/>
</dbReference>
<evidence type="ECO:0000259" key="3">
    <source>
        <dbReference type="PROSITE" id="PS51371"/>
    </source>
</evidence>
<evidence type="ECO:0000256" key="2">
    <source>
        <dbReference type="PROSITE-ProRule" id="PRU00703"/>
    </source>
</evidence>
<gene>
    <name evidence="4" type="ORF">Esi_0008_0234</name>
</gene>
<dbReference type="EMBL" id="FN649727">
    <property type="protein sequence ID" value="CBJ25763.1"/>
    <property type="molecule type" value="Genomic_DNA"/>
</dbReference>
<dbReference type="PROSITE" id="PS51371">
    <property type="entry name" value="CBS"/>
    <property type="match status" value="2"/>
</dbReference>
<keyword evidence="5" id="KW-1185">Reference proteome</keyword>
<dbReference type="Gene3D" id="3.10.580.10">
    <property type="entry name" value="CBS-domain"/>
    <property type="match status" value="1"/>
</dbReference>
<evidence type="ECO:0000256" key="1">
    <source>
        <dbReference type="ARBA" id="ARBA00023122"/>
    </source>
</evidence>
<reference evidence="4 5" key="1">
    <citation type="journal article" date="2010" name="Nature">
        <title>The Ectocarpus genome and the independent evolution of multicellularity in brown algae.</title>
        <authorList>
            <person name="Cock J.M."/>
            <person name="Sterck L."/>
            <person name="Rouze P."/>
            <person name="Scornet D."/>
            <person name="Allen A.E."/>
            <person name="Amoutzias G."/>
            <person name="Anthouard V."/>
            <person name="Artiguenave F."/>
            <person name="Aury J.M."/>
            <person name="Badger J.H."/>
            <person name="Beszteri B."/>
            <person name="Billiau K."/>
            <person name="Bonnet E."/>
            <person name="Bothwell J.H."/>
            <person name="Bowler C."/>
            <person name="Boyen C."/>
            <person name="Brownlee C."/>
            <person name="Carrano C.J."/>
            <person name="Charrier B."/>
            <person name="Cho G.Y."/>
            <person name="Coelho S.M."/>
            <person name="Collen J."/>
            <person name="Corre E."/>
            <person name="Da Silva C."/>
            <person name="Delage L."/>
            <person name="Delaroque N."/>
            <person name="Dittami S.M."/>
            <person name="Doulbeau S."/>
            <person name="Elias M."/>
            <person name="Farnham G."/>
            <person name="Gachon C.M."/>
            <person name="Gschloessl B."/>
            <person name="Heesch S."/>
            <person name="Jabbari K."/>
            <person name="Jubin C."/>
            <person name="Kawai H."/>
            <person name="Kimura K."/>
            <person name="Kloareg B."/>
            <person name="Kupper F.C."/>
            <person name="Lang D."/>
            <person name="Le Bail A."/>
            <person name="Leblanc C."/>
            <person name="Lerouge P."/>
            <person name="Lohr M."/>
            <person name="Lopez P.J."/>
            <person name="Martens C."/>
            <person name="Maumus F."/>
            <person name="Michel G."/>
            <person name="Miranda-Saavedra D."/>
            <person name="Morales J."/>
            <person name="Moreau H."/>
            <person name="Motomura T."/>
            <person name="Nagasato C."/>
            <person name="Napoli C.A."/>
            <person name="Nelson D.R."/>
            <person name="Nyvall-Collen P."/>
            <person name="Peters A.F."/>
            <person name="Pommier C."/>
            <person name="Potin P."/>
            <person name="Poulain J."/>
            <person name="Quesneville H."/>
            <person name="Read B."/>
            <person name="Rensing S.A."/>
            <person name="Ritter A."/>
            <person name="Rousvoal S."/>
            <person name="Samanta M."/>
            <person name="Samson G."/>
            <person name="Schroeder D.C."/>
            <person name="Segurens B."/>
            <person name="Strittmatter M."/>
            <person name="Tonon T."/>
            <person name="Tregear J.W."/>
            <person name="Valentin K."/>
            <person name="von Dassow P."/>
            <person name="Yamagishi T."/>
            <person name="Van de Peer Y."/>
            <person name="Wincker P."/>
        </authorList>
    </citation>
    <scope>NUCLEOTIDE SEQUENCE [LARGE SCALE GENOMIC DNA]</scope>
    <source>
        <strain evidence="5">Ec32 / CCAP1310/4</strain>
    </source>
</reference>
<dbReference type="InterPro" id="IPR044725">
    <property type="entry name" value="CBSX3_CBS_dom"/>
</dbReference>
<dbReference type="OMA" id="FEAITRM"/>
<dbReference type="InterPro" id="IPR046342">
    <property type="entry name" value="CBS_dom_sf"/>
</dbReference>